<dbReference type="InterPro" id="IPR057444">
    <property type="entry name" value="Znf-CCCH_AtC3H23-like"/>
</dbReference>
<evidence type="ECO:0000256" key="3">
    <source>
        <dbReference type="ARBA" id="ARBA00022771"/>
    </source>
</evidence>
<dbReference type="EMBL" id="VEPZ02001592">
    <property type="protein sequence ID" value="KAE8666845.1"/>
    <property type="molecule type" value="Genomic_DNA"/>
</dbReference>
<name>A0A6A2XI20_HIBSY</name>
<evidence type="ECO:0000256" key="6">
    <source>
        <dbReference type="PROSITE-ProRule" id="PRU00723"/>
    </source>
</evidence>
<dbReference type="GO" id="GO:0006355">
    <property type="term" value="P:regulation of DNA-templated transcription"/>
    <property type="evidence" value="ECO:0007669"/>
    <property type="project" value="UniProtKB-ARBA"/>
</dbReference>
<dbReference type="PANTHER" id="PTHR14493">
    <property type="entry name" value="UNKEMPT FAMILY MEMBER"/>
    <property type="match status" value="1"/>
</dbReference>
<dbReference type="SMART" id="SM00356">
    <property type="entry name" value="ZnF_C3H1"/>
    <property type="match status" value="2"/>
</dbReference>
<dbReference type="Proteomes" id="UP000436088">
    <property type="component" value="Unassembled WGS sequence"/>
</dbReference>
<evidence type="ECO:0000256" key="2">
    <source>
        <dbReference type="ARBA" id="ARBA00022737"/>
    </source>
</evidence>
<dbReference type="Gene3D" id="3.30.1370.210">
    <property type="match status" value="1"/>
</dbReference>
<dbReference type="GO" id="GO:0003677">
    <property type="term" value="F:DNA binding"/>
    <property type="evidence" value="ECO:0007669"/>
    <property type="project" value="UniProtKB-KW"/>
</dbReference>
<feature type="zinc finger region" description="C3H1-type" evidence="6">
    <location>
        <begin position="124"/>
        <end position="151"/>
    </location>
</feature>
<evidence type="ECO:0000313" key="10">
    <source>
        <dbReference type="Proteomes" id="UP000436088"/>
    </source>
</evidence>
<dbReference type="Pfam" id="PF00642">
    <property type="entry name" value="zf-CCCH"/>
    <property type="match status" value="1"/>
</dbReference>
<dbReference type="InterPro" id="IPR000571">
    <property type="entry name" value="Znf_CCCH"/>
</dbReference>
<comment type="caution">
    <text evidence="9">The sequence shown here is derived from an EMBL/GenBank/DDBJ whole genome shotgun (WGS) entry which is preliminary data.</text>
</comment>
<dbReference type="PROSITE" id="PS50103">
    <property type="entry name" value="ZF_C3H1"/>
    <property type="match status" value="1"/>
</dbReference>
<keyword evidence="5" id="KW-0238">DNA-binding</keyword>
<dbReference type="Pfam" id="PF25512">
    <property type="entry name" value="zf-CCCH_AtC3H23"/>
    <property type="match status" value="1"/>
</dbReference>
<organism evidence="9 10">
    <name type="scientific">Hibiscus syriacus</name>
    <name type="common">Rose of Sharon</name>
    <dbReference type="NCBI Taxonomy" id="106335"/>
    <lineage>
        <taxon>Eukaryota</taxon>
        <taxon>Viridiplantae</taxon>
        <taxon>Streptophyta</taxon>
        <taxon>Embryophyta</taxon>
        <taxon>Tracheophyta</taxon>
        <taxon>Spermatophyta</taxon>
        <taxon>Magnoliopsida</taxon>
        <taxon>eudicotyledons</taxon>
        <taxon>Gunneridae</taxon>
        <taxon>Pentapetalae</taxon>
        <taxon>rosids</taxon>
        <taxon>malvids</taxon>
        <taxon>Malvales</taxon>
        <taxon>Malvaceae</taxon>
        <taxon>Malvoideae</taxon>
        <taxon>Hibiscus</taxon>
    </lineage>
</organism>
<dbReference type="AlphaFoldDB" id="A0A6A2XI20"/>
<gene>
    <name evidence="9" type="ORF">F3Y22_tig00112490pilonHSYRG00052</name>
</gene>
<accession>A0A6A2XI20</accession>
<keyword evidence="2" id="KW-0677">Repeat</keyword>
<keyword evidence="10" id="KW-1185">Reference proteome</keyword>
<keyword evidence="4 6" id="KW-0862">Zinc</keyword>
<evidence type="ECO:0000256" key="1">
    <source>
        <dbReference type="ARBA" id="ARBA00022723"/>
    </source>
</evidence>
<evidence type="ECO:0000313" key="9">
    <source>
        <dbReference type="EMBL" id="KAE8666845.1"/>
    </source>
</evidence>
<proteinExistence type="predicted"/>
<dbReference type="GO" id="GO:0008270">
    <property type="term" value="F:zinc ion binding"/>
    <property type="evidence" value="ECO:0007669"/>
    <property type="project" value="UniProtKB-KW"/>
</dbReference>
<dbReference type="OrthoDB" id="410307at2759"/>
<protein>
    <submittedName>
        <fullName evidence="9">Zinc finger CCCH domain-containing protein 49</fullName>
    </submittedName>
</protein>
<evidence type="ECO:0000259" key="8">
    <source>
        <dbReference type="PROSITE" id="PS50103"/>
    </source>
</evidence>
<dbReference type="PANTHER" id="PTHR14493:SF155">
    <property type="entry name" value="ZINC FINGER CCCH DOMAIN-CONTAINING PROTEIN 20"/>
    <property type="match status" value="1"/>
</dbReference>
<sequence length="335" mass="37654">MIGANLRSDRTVLVPPWPSYDDNTTGEVYSPLKYDSAGSPFYIQEELAELQRYLPSNEPDFRLDSELPGLRNPDSPVNASSCDHFRMFEFKVRRCARGKSHDWVECPYAHPGEKARRRDPMKYNYSCNPCADFRKGSCWKGDSCEFAHGVFECWLHPDRYRTQLCKDGFGCKRRVCFFAHSPDQLRVVESADPYDGSRPPSRAKTLPFSPPVSPLVESSPPVSPMSGSLSRSAYMNEMVASLRNLKLCSQPLTSWNTQVGCYSPPPPPGFGSPRAAAIRPGFCSLPNTPTPGIGYSDIWDKACEEEPVAERVESGRNIRAMMFEKLSKENSLVRD</sequence>
<feature type="region of interest" description="Disordered" evidence="7">
    <location>
        <begin position="191"/>
        <end position="224"/>
    </location>
</feature>
<reference evidence="9" key="1">
    <citation type="submission" date="2019-09" db="EMBL/GenBank/DDBJ databases">
        <title>Draft genome information of white flower Hibiscus syriacus.</title>
        <authorList>
            <person name="Kim Y.-M."/>
        </authorList>
    </citation>
    <scope>NUCLEOTIDE SEQUENCE [LARGE SCALE GENOMIC DNA]</scope>
    <source>
        <strain evidence="9">YM2019G1</strain>
    </source>
</reference>
<evidence type="ECO:0000256" key="7">
    <source>
        <dbReference type="SAM" id="MobiDB-lite"/>
    </source>
</evidence>
<keyword evidence="1 6" id="KW-0479">Metal-binding</keyword>
<dbReference type="InterPro" id="IPR045234">
    <property type="entry name" value="Unkempt-like"/>
</dbReference>
<feature type="compositionally biased region" description="Low complexity" evidence="7">
    <location>
        <begin position="214"/>
        <end position="224"/>
    </location>
</feature>
<evidence type="ECO:0000256" key="4">
    <source>
        <dbReference type="ARBA" id="ARBA00022833"/>
    </source>
</evidence>
<keyword evidence="3 6" id="KW-0863">Zinc-finger</keyword>
<evidence type="ECO:0000256" key="5">
    <source>
        <dbReference type="ARBA" id="ARBA00023125"/>
    </source>
</evidence>
<dbReference type="FunFam" id="3.30.1370.210:FF:000009">
    <property type="entry name" value="Zinc finger CCCH domain-containing protein 66"/>
    <property type="match status" value="1"/>
</dbReference>
<feature type="domain" description="C3H1-type" evidence="8">
    <location>
        <begin position="124"/>
        <end position="151"/>
    </location>
</feature>